<feature type="region of interest" description="Disordered" evidence="18">
    <location>
        <begin position="356"/>
        <end position="387"/>
    </location>
</feature>
<keyword evidence="9 16" id="KW-0067">ATP-binding</keyword>
<evidence type="ECO:0000256" key="14">
    <source>
        <dbReference type="ARBA" id="ARBA00047558"/>
    </source>
</evidence>
<dbReference type="FunFam" id="1.10.510.10:FF:000129">
    <property type="entry name" value="cysteine-rich receptor-like protein kinase 10"/>
    <property type="match status" value="1"/>
</dbReference>
<evidence type="ECO:0000256" key="4">
    <source>
        <dbReference type="ARBA" id="ARBA00022692"/>
    </source>
</evidence>
<dbReference type="GO" id="GO:0004674">
    <property type="term" value="F:protein serine/threonine kinase activity"/>
    <property type="evidence" value="ECO:0007669"/>
    <property type="project" value="UniProtKB-KW"/>
</dbReference>
<name>A0A371E5V6_MUCPR</name>
<protein>
    <submittedName>
        <fullName evidence="20">Cysteine-rich receptor-like protein kinase 29</fullName>
    </submittedName>
</protein>
<dbReference type="GO" id="GO:0006950">
    <property type="term" value="P:response to stress"/>
    <property type="evidence" value="ECO:0007669"/>
    <property type="project" value="UniProtKB-ARBA"/>
</dbReference>
<feature type="region of interest" description="Disordered" evidence="18">
    <location>
        <begin position="1"/>
        <end position="31"/>
    </location>
</feature>
<dbReference type="GO" id="GO:0005524">
    <property type="term" value="F:ATP binding"/>
    <property type="evidence" value="ECO:0007669"/>
    <property type="project" value="UniProtKB-UniRule"/>
</dbReference>
<evidence type="ECO:0000256" key="13">
    <source>
        <dbReference type="ARBA" id="ARBA00023180"/>
    </source>
</evidence>
<evidence type="ECO:0000256" key="5">
    <source>
        <dbReference type="ARBA" id="ARBA00022729"/>
    </source>
</evidence>
<accession>A0A371E5V6</accession>
<keyword evidence="8" id="KW-0418">Kinase</keyword>
<dbReference type="PANTHER" id="PTHR27002">
    <property type="entry name" value="RECEPTOR-LIKE SERINE/THREONINE-PROTEIN KINASE SD1-8"/>
    <property type="match status" value="1"/>
</dbReference>
<keyword evidence="3" id="KW-0808">Transferase</keyword>
<keyword evidence="12" id="KW-0675">Receptor</keyword>
<evidence type="ECO:0000256" key="17">
    <source>
        <dbReference type="RuleBase" id="RU000304"/>
    </source>
</evidence>
<keyword evidence="10" id="KW-1133">Transmembrane helix</keyword>
<evidence type="ECO:0000256" key="8">
    <source>
        <dbReference type="ARBA" id="ARBA00022777"/>
    </source>
</evidence>
<dbReference type="CDD" id="cd14066">
    <property type="entry name" value="STKc_IRAK"/>
    <property type="match status" value="1"/>
</dbReference>
<keyword evidence="6" id="KW-0677">Repeat</keyword>
<keyword evidence="5" id="KW-0732">Signal</keyword>
<evidence type="ECO:0000256" key="3">
    <source>
        <dbReference type="ARBA" id="ARBA00022679"/>
    </source>
</evidence>
<evidence type="ECO:0000256" key="7">
    <source>
        <dbReference type="ARBA" id="ARBA00022741"/>
    </source>
</evidence>
<dbReference type="EMBL" id="QJKJ01016158">
    <property type="protein sequence ID" value="RDX61414.1"/>
    <property type="molecule type" value="Genomic_DNA"/>
</dbReference>
<keyword evidence="13" id="KW-0325">Glycoprotein</keyword>
<dbReference type="PROSITE" id="PS00108">
    <property type="entry name" value="PROTEIN_KINASE_ST"/>
    <property type="match status" value="1"/>
</dbReference>
<dbReference type="Proteomes" id="UP000257109">
    <property type="component" value="Unassembled WGS sequence"/>
</dbReference>
<dbReference type="InterPro" id="IPR000719">
    <property type="entry name" value="Prot_kinase_dom"/>
</dbReference>
<feature type="non-terminal residue" evidence="20">
    <location>
        <position position="1"/>
    </location>
</feature>
<evidence type="ECO:0000259" key="19">
    <source>
        <dbReference type="PROSITE" id="PS50011"/>
    </source>
</evidence>
<evidence type="ECO:0000256" key="10">
    <source>
        <dbReference type="ARBA" id="ARBA00022989"/>
    </source>
</evidence>
<evidence type="ECO:0000256" key="1">
    <source>
        <dbReference type="ARBA" id="ARBA00004167"/>
    </source>
</evidence>
<dbReference type="AlphaFoldDB" id="A0A371E5V6"/>
<dbReference type="GO" id="GO:0005886">
    <property type="term" value="C:plasma membrane"/>
    <property type="evidence" value="ECO:0007669"/>
    <property type="project" value="TreeGrafter"/>
</dbReference>
<evidence type="ECO:0000256" key="6">
    <source>
        <dbReference type="ARBA" id="ARBA00022737"/>
    </source>
</evidence>
<feature type="compositionally biased region" description="Acidic residues" evidence="18">
    <location>
        <begin position="13"/>
        <end position="31"/>
    </location>
</feature>
<comment type="subcellular location">
    <subcellularLocation>
        <location evidence="1">Membrane</location>
        <topology evidence="1">Single-pass membrane protein</topology>
    </subcellularLocation>
</comment>
<comment type="similarity">
    <text evidence="17">Belongs to the protein kinase superfamily.</text>
</comment>
<dbReference type="STRING" id="157652.A0A371E5V6"/>
<feature type="domain" description="Protein kinase" evidence="19">
    <location>
        <begin position="57"/>
        <end position="333"/>
    </location>
</feature>
<reference evidence="20" key="1">
    <citation type="submission" date="2018-05" db="EMBL/GenBank/DDBJ databases">
        <title>Draft genome of Mucuna pruriens seed.</title>
        <authorList>
            <person name="Nnadi N.E."/>
            <person name="Vos R."/>
            <person name="Hasami M.H."/>
            <person name="Devisetty U.K."/>
            <person name="Aguiy J.C."/>
        </authorList>
    </citation>
    <scope>NUCLEOTIDE SEQUENCE [LARGE SCALE GENOMIC DNA]</scope>
    <source>
        <strain evidence="20">JCA_2017</strain>
    </source>
</reference>
<keyword evidence="7 16" id="KW-0547">Nucleotide-binding</keyword>
<sequence>LKCIVKTHATGEGEGDATGEGEGEDEGDNEAELDNDIKTDELLQFDFATIKVATDNFSVANKLGQGGFGIVYKGTLSNGQDIAIKRLCINSNQGEPEFKNEILLTGKLQHRNLVRLLGFCFARRERILIYEFVPNKSLDYFIFDKVNRVNLNWETRYKIIKGIARGLLYLHEDSRVQVIHRDLKSSNILLDEELNPKIADFGLARLFETNQIQAGTNTIVGTFGYMAPEYIKHGEFSVKSDVFSFGVVVLEIVCGQRNGVIHSYGENAQDLLSFAWKSWRGGTVSNIVDPTLKEYSRNEIRRCIHIGLLCVQEDIGDRPTMNSVLLMLNSSSFPLAEPSEPAFLMPSKSSLPMVMLSGEQYSEATRSSDSGSQSTSNKAPITEPYPR</sequence>
<evidence type="ECO:0000313" key="21">
    <source>
        <dbReference type="Proteomes" id="UP000257109"/>
    </source>
</evidence>
<dbReference type="Gene3D" id="1.10.510.10">
    <property type="entry name" value="Transferase(Phosphotransferase) domain 1"/>
    <property type="match status" value="1"/>
</dbReference>
<dbReference type="SMART" id="SM00220">
    <property type="entry name" value="S_TKc"/>
    <property type="match status" value="1"/>
</dbReference>
<dbReference type="OrthoDB" id="4062651at2759"/>
<dbReference type="InterPro" id="IPR008271">
    <property type="entry name" value="Ser/Thr_kinase_AS"/>
</dbReference>
<feature type="non-terminal residue" evidence="20">
    <location>
        <position position="387"/>
    </location>
</feature>
<keyword evidence="11" id="KW-0472">Membrane</keyword>
<dbReference type="InterPro" id="IPR011009">
    <property type="entry name" value="Kinase-like_dom_sf"/>
</dbReference>
<keyword evidence="2 17" id="KW-0723">Serine/threonine-protein kinase</keyword>
<dbReference type="PROSITE" id="PS50011">
    <property type="entry name" value="PROTEIN_KINASE_DOM"/>
    <property type="match status" value="1"/>
</dbReference>
<proteinExistence type="inferred from homology"/>
<comment type="catalytic activity">
    <reaction evidence="14">
        <text>L-seryl-[protein] + ATP = O-phospho-L-seryl-[protein] + ADP + H(+)</text>
        <dbReference type="Rhea" id="RHEA:17989"/>
        <dbReference type="Rhea" id="RHEA-COMP:9863"/>
        <dbReference type="Rhea" id="RHEA-COMP:11604"/>
        <dbReference type="ChEBI" id="CHEBI:15378"/>
        <dbReference type="ChEBI" id="CHEBI:29999"/>
        <dbReference type="ChEBI" id="CHEBI:30616"/>
        <dbReference type="ChEBI" id="CHEBI:83421"/>
        <dbReference type="ChEBI" id="CHEBI:456216"/>
    </reaction>
</comment>
<dbReference type="SUPFAM" id="SSF56112">
    <property type="entry name" value="Protein kinase-like (PK-like)"/>
    <property type="match status" value="1"/>
</dbReference>
<feature type="compositionally biased region" description="Low complexity" evidence="18">
    <location>
        <begin position="367"/>
        <end position="376"/>
    </location>
</feature>
<comment type="catalytic activity">
    <reaction evidence="15">
        <text>L-threonyl-[protein] + ATP = O-phospho-L-threonyl-[protein] + ADP + H(+)</text>
        <dbReference type="Rhea" id="RHEA:46608"/>
        <dbReference type="Rhea" id="RHEA-COMP:11060"/>
        <dbReference type="Rhea" id="RHEA-COMP:11605"/>
        <dbReference type="ChEBI" id="CHEBI:15378"/>
        <dbReference type="ChEBI" id="CHEBI:30013"/>
        <dbReference type="ChEBI" id="CHEBI:30616"/>
        <dbReference type="ChEBI" id="CHEBI:61977"/>
        <dbReference type="ChEBI" id="CHEBI:456216"/>
    </reaction>
</comment>
<comment type="caution">
    <text evidence="20">The sequence shown here is derived from an EMBL/GenBank/DDBJ whole genome shotgun (WGS) entry which is preliminary data.</text>
</comment>
<dbReference type="PANTHER" id="PTHR27002:SF510">
    <property type="entry name" value="CYSTEINE-RICH RECEPTOR-KINASE-LIKE PROTEIN"/>
    <property type="match status" value="1"/>
</dbReference>
<evidence type="ECO:0000256" key="18">
    <source>
        <dbReference type="SAM" id="MobiDB-lite"/>
    </source>
</evidence>
<keyword evidence="21" id="KW-1185">Reference proteome</keyword>
<dbReference type="Gene3D" id="3.30.200.20">
    <property type="entry name" value="Phosphorylase Kinase, domain 1"/>
    <property type="match status" value="1"/>
</dbReference>
<organism evidence="20 21">
    <name type="scientific">Mucuna pruriens</name>
    <name type="common">Velvet bean</name>
    <name type="synonym">Dolichos pruriens</name>
    <dbReference type="NCBI Taxonomy" id="157652"/>
    <lineage>
        <taxon>Eukaryota</taxon>
        <taxon>Viridiplantae</taxon>
        <taxon>Streptophyta</taxon>
        <taxon>Embryophyta</taxon>
        <taxon>Tracheophyta</taxon>
        <taxon>Spermatophyta</taxon>
        <taxon>Magnoliopsida</taxon>
        <taxon>eudicotyledons</taxon>
        <taxon>Gunneridae</taxon>
        <taxon>Pentapetalae</taxon>
        <taxon>rosids</taxon>
        <taxon>fabids</taxon>
        <taxon>Fabales</taxon>
        <taxon>Fabaceae</taxon>
        <taxon>Papilionoideae</taxon>
        <taxon>50 kb inversion clade</taxon>
        <taxon>NPAAA clade</taxon>
        <taxon>indigoferoid/millettioid clade</taxon>
        <taxon>Phaseoleae</taxon>
        <taxon>Mucuna</taxon>
    </lineage>
</organism>
<evidence type="ECO:0000313" key="20">
    <source>
        <dbReference type="EMBL" id="RDX61414.1"/>
    </source>
</evidence>
<dbReference type="InterPro" id="IPR017441">
    <property type="entry name" value="Protein_kinase_ATP_BS"/>
</dbReference>
<keyword evidence="4" id="KW-0812">Transmembrane</keyword>
<feature type="binding site" evidence="16">
    <location>
        <position position="85"/>
    </location>
    <ligand>
        <name>ATP</name>
        <dbReference type="ChEBI" id="CHEBI:30616"/>
    </ligand>
</feature>
<evidence type="ECO:0000256" key="16">
    <source>
        <dbReference type="PROSITE-ProRule" id="PRU10141"/>
    </source>
</evidence>
<evidence type="ECO:0000256" key="2">
    <source>
        <dbReference type="ARBA" id="ARBA00022527"/>
    </source>
</evidence>
<evidence type="ECO:0000256" key="15">
    <source>
        <dbReference type="ARBA" id="ARBA00047951"/>
    </source>
</evidence>
<dbReference type="PROSITE" id="PS00107">
    <property type="entry name" value="PROTEIN_KINASE_ATP"/>
    <property type="match status" value="1"/>
</dbReference>
<evidence type="ECO:0000256" key="12">
    <source>
        <dbReference type="ARBA" id="ARBA00023170"/>
    </source>
</evidence>
<evidence type="ECO:0000256" key="9">
    <source>
        <dbReference type="ARBA" id="ARBA00022840"/>
    </source>
</evidence>
<dbReference type="Pfam" id="PF00069">
    <property type="entry name" value="Pkinase"/>
    <property type="match status" value="1"/>
</dbReference>
<dbReference type="FunFam" id="3.30.200.20:FF:000142">
    <property type="entry name" value="Cysteine-rich receptor-like protein kinase 10"/>
    <property type="match status" value="1"/>
</dbReference>
<gene>
    <name evidence="20" type="primary">CRK29</name>
    <name evidence="20" type="ORF">CR513_60358</name>
</gene>
<evidence type="ECO:0000256" key="11">
    <source>
        <dbReference type="ARBA" id="ARBA00023136"/>
    </source>
</evidence>